<proteinExistence type="predicted"/>
<dbReference type="Gene3D" id="1.10.260.40">
    <property type="entry name" value="lambda repressor-like DNA-binding domains"/>
    <property type="match status" value="1"/>
</dbReference>
<reference evidence="2" key="1">
    <citation type="submission" date="2016-10" db="EMBL/GenBank/DDBJ databases">
        <title>Sequence of Gallionella enrichment culture.</title>
        <authorList>
            <person name="Poehlein A."/>
            <person name="Muehling M."/>
            <person name="Daniel R."/>
        </authorList>
    </citation>
    <scope>NUCLEOTIDE SEQUENCE</scope>
</reference>
<comment type="caution">
    <text evidence="2">The sequence shown here is derived from an EMBL/GenBank/DDBJ whole genome shotgun (WGS) entry which is preliminary data.</text>
</comment>
<dbReference type="SUPFAM" id="SSF47413">
    <property type="entry name" value="lambda repressor-like DNA-binding domains"/>
    <property type="match status" value="1"/>
</dbReference>
<sequence>MLGGATQVGAGRVHAAAQVGGGARVELGVDRVAVVGCRAHRGLRSEQVNRHDNRRDIPQQDNTLSWYMDRQDDPRDAAELGAFLRAARERLRPADFGVAAGRRRRTPGLRREEVAALCGVSPTWYTWIEQGRDVAASAATLRALADGLRLGRVERAHLFRLAGRTDPDPVPAAVADVEPLRLLLDAVDAPAYVLDRHWDVVAWNLAAVTLFEGWLAADASSPPNLLRYVFLDPAAARLIVDWETRAERLVAEYRADSVGLHHDAAHLALVAELSRRSELFDRAWRAQRVVAREGGGRAFAAAEGAARVFEQFTLKPALRPDLKLIVLAPQRQPPQPPPVTLTRVSA</sequence>
<feature type="domain" description="HTH cro/C1-type" evidence="1">
    <location>
        <begin position="83"/>
        <end position="155"/>
    </location>
</feature>
<protein>
    <recommendedName>
        <fullName evidence="1">HTH cro/C1-type domain-containing protein</fullName>
    </recommendedName>
</protein>
<dbReference type="PANTHER" id="PTHR35010:SF2">
    <property type="entry name" value="BLL4672 PROTEIN"/>
    <property type="match status" value="1"/>
</dbReference>
<dbReference type="GO" id="GO:0003677">
    <property type="term" value="F:DNA binding"/>
    <property type="evidence" value="ECO:0007669"/>
    <property type="project" value="InterPro"/>
</dbReference>
<dbReference type="PANTHER" id="PTHR35010">
    <property type="entry name" value="BLL4672 PROTEIN-RELATED"/>
    <property type="match status" value="1"/>
</dbReference>
<organism evidence="2">
    <name type="scientific">mine drainage metagenome</name>
    <dbReference type="NCBI Taxonomy" id="410659"/>
    <lineage>
        <taxon>unclassified sequences</taxon>
        <taxon>metagenomes</taxon>
        <taxon>ecological metagenomes</taxon>
    </lineage>
</organism>
<dbReference type="Gene3D" id="3.30.450.180">
    <property type="match status" value="1"/>
</dbReference>
<name>A0A1J5PTT7_9ZZZZ</name>
<dbReference type="CDD" id="cd00093">
    <property type="entry name" value="HTH_XRE"/>
    <property type="match status" value="1"/>
</dbReference>
<dbReference type="Pfam" id="PF13560">
    <property type="entry name" value="HTH_31"/>
    <property type="match status" value="1"/>
</dbReference>
<dbReference type="InterPro" id="IPR041413">
    <property type="entry name" value="MLTR_LBD"/>
</dbReference>
<dbReference type="Pfam" id="PF17765">
    <property type="entry name" value="MLTR_LBD"/>
    <property type="match status" value="1"/>
</dbReference>
<dbReference type="InterPro" id="IPR010982">
    <property type="entry name" value="Lambda_DNA-bd_dom_sf"/>
</dbReference>
<dbReference type="InterPro" id="IPR001387">
    <property type="entry name" value="Cro/C1-type_HTH"/>
</dbReference>
<dbReference type="AlphaFoldDB" id="A0A1J5PTT7"/>
<gene>
    <name evidence="2" type="ORF">GALL_472320</name>
</gene>
<evidence type="ECO:0000313" key="2">
    <source>
        <dbReference type="EMBL" id="OIQ71151.1"/>
    </source>
</evidence>
<accession>A0A1J5PTT7</accession>
<evidence type="ECO:0000259" key="1">
    <source>
        <dbReference type="SMART" id="SM00530"/>
    </source>
</evidence>
<dbReference type="EMBL" id="MLJW01003859">
    <property type="protein sequence ID" value="OIQ71151.1"/>
    <property type="molecule type" value="Genomic_DNA"/>
</dbReference>
<dbReference type="SMART" id="SM00530">
    <property type="entry name" value="HTH_XRE"/>
    <property type="match status" value="1"/>
</dbReference>